<name>A0A0L0NY09_CANAR</name>
<dbReference type="VEuPathDB" id="FungiDB:QG37_04227"/>
<gene>
    <name evidence="1" type="ORF">QG37_04227</name>
</gene>
<sequence length="86" mass="9549">MAAARETLVPRTAPAALKFGEPSPKLRGGRVSFQDSFRDSFHEVFLPQSGIADGVRKFAHPALLVNVISHTERSTIRWLQKCNPFS</sequence>
<reference evidence="2" key="1">
    <citation type="journal article" date="2015" name="BMC Genomics">
        <title>Draft genome of a commonly misdiagnosed multidrug resistant pathogen Candida auris.</title>
        <authorList>
            <person name="Chatterjee S."/>
            <person name="Alampalli S.V."/>
            <person name="Nageshan R.K."/>
            <person name="Chettiar S.T."/>
            <person name="Joshi S."/>
            <person name="Tatu U.S."/>
        </authorList>
    </citation>
    <scope>NUCLEOTIDE SEQUENCE [LARGE SCALE GENOMIC DNA]</scope>
    <source>
        <strain evidence="2">6684</strain>
    </source>
</reference>
<protein>
    <submittedName>
        <fullName evidence="1">Uncharacterized protein</fullName>
    </submittedName>
</protein>
<comment type="caution">
    <text evidence="1">The sequence shown here is derived from an EMBL/GenBank/DDBJ whole genome shotgun (WGS) entry which is preliminary data.</text>
</comment>
<accession>A0A0L0NY09</accession>
<proteinExistence type="predicted"/>
<organism evidence="1 2">
    <name type="scientific">Candidozyma auris</name>
    <name type="common">Yeast</name>
    <name type="synonym">Candida auris</name>
    <dbReference type="NCBI Taxonomy" id="498019"/>
    <lineage>
        <taxon>Eukaryota</taxon>
        <taxon>Fungi</taxon>
        <taxon>Dikarya</taxon>
        <taxon>Ascomycota</taxon>
        <taxon>Saccharomycotina</taxon>
        <taxon>Pichiomycetes</taxon>
        <taxon>Metschnikowiaceae</taxon>
        <taxon>Candidozyma</taxon>
    </lineage>
</organism>
<dbReference type="EMBL" id="LGST01000029">
    <property type="protein sequence ID" value="KND98883.1"/>
    <property type="molecule type" value="Genomic_DNA"/>
</dbReference>
<dbReference type="AlphaFoldDB" id="A0A0L0NY09"/>
<evidence type="ECO:0000313" key="2">
    <source>
        <dbReference type="Proteomes" id="UP000037122"/>
    </source>
</evidence>
<evidence type="ECO:0000313" key="1">
    <source>
        <dbReference type="EMBL" id="KND98883.1"/>
    </source>
</evidence>
<dbReference type="Proteomes" id="UP000037122">
    <property type="component" value="Unassembled WGS sequence"/>
</dbReference>